<dbReference type="EMBL" id="JAEVFJ010000055">
    <property type="protein sequence ID" value="KAH8079803.1"/>
    <property type="molecule type" value="Genomic_DNA"/>
</dbReference>
<gene>
    <name evidence="2" type="ORF">BXZ70DRAFT_1012565</name>
</gene>
<evidence type="ECO:0000313" key="3">
    <source>
        <dbReference type="Proteomes" id="UP000813824"/>
    </source>
</evidence>
<dbReference type="AlphaFoldDB" id="A0A8K0XK86"/>
<dbReference type="OrthoDB" id="3269273at2759"/>
<evidence type="ECO:0000313" key="2">
    <source>
        <dbReference type="EMBL" id="KAH8079803.1"/>
    </source>
</evidence>
<comment type="caution">
    <text evidence="2">The sequence shown here is derived from an EMBL/GenBank/DDBJ whole genome shotgun (WGS) entry which is preliminary data.</text>
</comment>
<feature type="region of interest" description="Disordered" evidence="1">
    <location>
        <begin position="1"/>
        <end position="80"/>
    </location>
</feature>
<sequence length="451" mass="49463">MSPFASGPDTGTTNLVPPPPAPNPMPPASTHLNDHHQTCVTGGQGDGGMSPISPGPQATHLPPPGLTRPSTTTSSNSSGSPLAPAFVDHIANIFAIGDADRDLRQLLHVFMQIGLGLLRADLATRIFMVALLLCILREVRQFGAVLNNLQLFMEDLRHQWDSNFTCNSEQRAIIRIMANDMMFNPNRVAFTELHFDVISELEKNEDDFRFKNVFKNPARHAVVRALTKEIASSVRNGFRENVRDSVIGPKAMTLQDHVVHMTSRFKRGGIIPASELSLVTARLAILRRFALENPHVLNRAEPVAVDEPEDHSDGHDESEDPVPSPAQTRSASTSKRKRASTVTAPKKGEHFWAQVQDFFSARHASWTRRWDSPQWQAYIKQTLEMDYQRFKPAPVINAYMSDPNIDIESVPATAGASATGPGQFQVGSLASLVASMGGVPGPVDVNHQWSG</sequence>
<keyword evidence="3" id="KW-1185">Reference proteome</keyword>
<feature type="compositionally biased region" description="Pro residues" evidence="1">
    <location>
        <begin position="16"/>
        <end position="27"/>
    </location>
</feature>
<reference evidence="2" key="1">
    <citation type="journal article" date="2021" name="New Phytol.">
        <title>Evolutionary innovations through gain and loss of genes in the ectomycorrhizal Boletales.</title>
        <authorList>
            <person name="Wu G."/>
            <person name="Miyauchi S."/>
            <person name="Morin E."/>
            <person name="Kuo A."/>
            <person name="Drula E."/>
            <person name="Varga T."/>
            <person name="Kohler A."/>
            <person name="Feng B."/>
            <person name="Cao Y."/>
            <person name="Lipzen A."/>
            <person name="Daum C."/>
            <person name="Hundley H."/>
            <person name="Pangilinan J."/>
            <person name="Johnson J."/>
            <person name="Barry K."/>
            <person name="LaButti K."/>
            <person name="Ng V."/>
            <person name="Ahrendt S."/>
            <person name="Min B."/>
            <person name="Choi I.G."/>
            <person name="Park H."/>
            <person name="Plett J.M."/>
            <person name="Magnuson J."/>
            <person name="Spatafora J.W."/>
            <person name="Nagy L.G."/>
            <person name="Henrissat B."/>
            <person name="Grigoriev I.V."/>
            <person name="Yang Z.L."/>
            <person name="Xu J."/>
            <person name="Martin F.M."/>
        </authorList>
    </citation>
    <scope>NUCLEOTIDE SEQUENCE</scope>
    <source>
        <strain evidence="2">KKN 215</strain>
    </source>
</reference>
<feature type="compositionally biased region" description="Acidic residues" evidence="1">
    <location>
        <begin position="304"/>
        <end position="320"/>
    </location>
</feature>
<feature type="region of interest" description="Disordered" evidence="1">
    <location>
        <begin position="300"/>
        <end position="345"/>
    </location>
</feature>
<protein>
    <submittedName>
        <fullName evidence="2">Uncharacterized protein</fullName>
    </submittedName>
</protein>
<feature type="compositionally biased region" description="Low complexity" evidence="1">
    <location>
        <begin position="70"/>
        <end position="80"/>
    </location>
</feature>
<dbReference type="Proteomes" id="UP000813824">
    <property type="component" value="Unassembled WGS sequence"/>
</dbReference>
<organism evidence="2 3">
    <name type="scientific">Cristinia sonorae</name>
    <dbReference type="NCBI Taxonomy" id="1940300"/>
    <lineage>
        <taxon>Eukaryota</taxon>
        <taxon>Fungi</taxon>
        <taxon>Dikarya</taxon>
        <taxon>Basidiomycota</taxon>
        <taxon>Agaricomycotina</taxon>
        <taxon>Agaricomycetes</taxon>
        <taxon>Agaricomycetidae</taxon>
        <taxon>Agaricales</taxon>
        <taxon>Pleurotineae</taxon>
        <taxon>Stephanosporaceae</taxon>
        <taxon>Cristinia</taxon>
    </lineage>
</organism>
<proteinExistence type="predicted"/>
<accession>A0A8K0XK86</accession>
<name>A0A8K0XK86_9AGAR</name>
<evidence type="ECO:0000256" key="1">
    <source>
        <dbReference type="SAM" id="MobiDB-lite"/>
    </source>
</evidence>